<dbReference type="KEGG" id="ptan:CRYO30217_00092"/>
<keyword evidence="1" id="KW-0597">Phosphoprotein</keyword>
<accession>A0A916N945</accession>
<dbReference type="Gene3D" id="3.40.50.2300">
    <property type="match status" value="1"/>
</dbReference>
<dbReference type="InterPro" id="IPR011006">
    <property type="entry name" value="CheY-like_superfamily"/>
</dbReference>
<evidence type="ECO:0000256" key="1">
    <source>
        <dbReference type="PROSITE-ProRule" id="PRU00169"/>
    </source>
</evidence>
<reference evidence="3" key="1">
    <citation type="submission" date="2021-04" db="EMBL/GenBank/DDBJ databases">
        <authorList>
            <person name="Rodrigo-Torres L."/>
            <person name="Arahal R. D."/>
            <person name="Lucena T."/>
        </authorList>
    </citation>
    <scope>NUCLEOTIDE SEQUENCE</scope>
    <source>
        <strain evidence="3">AS29M-1</strain>
    </source>
</reference>
<dbReference type="InterPro" id="IPR001789">
    <property type="entry name" value="Sig_transdc_resp-reg_receiver"/>
</dbReference>
<protein>
    <recommendedName>
        <fullName evidence="2">Response regulatory domain-containing protein</fullName>
    </recommendedName>
</protein>
<dbReference type="EMBL" id="OU015584">
    <property type="protein sequence ID" value="CAG5076382.1"/>
    <property type="molecule type" value="Genomic_DNA"/>
</dbReference>
<evidence type="ECO:0000259" key="2">
    <source>
        <dbReference type="PROSITE" id="PS50110"/>
    </source>
</evidence>
<dbReference type="PROSITE" id="PS50110">
    <property type="entry name" value="RESPONSE_REGULATORY"/>
    <property type="match status" value="1"/>
</dbReference>
<gene>
    <name evidence="3" type="ORF">CRYO30217_00092</name>
</gene>
<dbReference type="RefSeq" id="WP_258540337.1">
    <property type="nucleotide sequence ID" value="NZ_OU015584.1"/>
</dbReference>
<organism evidence="3 4">
    <name type="scientific">Parvicella tangerina</name>
    <dbReference type="NCBI Taxonomy" id="2829795"/>
    <lineage>
        <taxon>Bacteria</taxon>
        <taxon>Pseudomonadati</taxon>
        <taxon>Bacteroidota</taxon>
        <taxon>Flavobacteriia</taxon>
        <taxon>Flavobacteriales</taxon>
        <taxon>Parvicellaceae</taxon>
        <taxon>Parvicella</taxon>
    </lineage>
</organism>
<dbReference type="AlphaFoldDB" id="A0A916N945"/>
<feature type="modified residue" description="4-aspartylphosphate" evidence="1">
    <location>
        <position position="68"/>
    </location>
</feature>
<dbReference type="Proteomes" id="UP000683507">
    <property type="component" value="Chromosome"/>
</dbReference>
<name>A0A916N945_9FLAO</name>
<dbReference type="SUPFAM" id="SSF52172">
    <property type="entry name" value="CheY-like"/>
    <property type="match status" value="1"/>
</dbReference>
<evidence type="ECO:0000313" key="4">
    <source>
        <dbReference type="Proteomes" id="UP000683507"/>
    </source>
</evidence>
<feature type="domain" description="Response regulatory" evidence="2">
    <location>
        <begin position="10"/>
        <end position="134"/>
    </location>
</feature>
<sequence length="139" mass="16038">MPLNNNYIVKIAVLDDSTFYTSILKRQIENTLYHISSDKAIDFSLSVYTHTNDFLQSIPSKHDILFLDFYLDDGQSALSVLDRIDPFKNDIKVAMVSQYENQYTVDKAIAKGAMTFIQKDKDLLIKASDFVDYIVRSYF</sequence>
<dbReference type="GO" id="GO:0000160">
    <property type="term" value="P:phosphorelay signal transduction system"/>
    <property type="evidence" value="ECO:0007669"/>
    <property type="project" value="InterPro"/>
</dbReference>
<evidence type="ECO:0000313" key="3">
    <source>
        <dbReference type="EMBL" id="CAG5076382.1"/>
    </source>
</evidence>
<keyword evidence="4" id="KW-1185">Reference proteome</keyword>
<proteinExistence type="predicted"/>